<evidence type="ECO:0000313" key="1">
    <source>
        <dbReference type="EMBL" id="KAL0933846.1"/>
    </source>
</evidence>
<reference evidence="1 2" key="1">
    <citation type="journal article" date="2020" name="Phytopathology">
        <title>Genome Sequence Resources of Colletotrichum truncatum, C. plurivorum, C. musicola, and C. sojae: Four Species Pathogenic to Soybean (Glycine max).</title>
        <authorList>
            <person name="Rogerio F."/>
            <person name="Boufleur T.R."/>
            <person name="Ciampi-Guillardi M."/>
            <person name="Sukno S.A."/>
            <person name="Thon M.R."/>
            <person name="Massola Junior N.S."/>
            <person name="Baroncelli R."/>
        </authorList>
    </citation>
    <scope>NUCLEOTIDE SEQUENCE [LARGE SCALE GENOMIC DNA]</scope>
    <source>
        <strain evidence="1 2">CMES1059</strain>
    </source>
</reference>
<evidence type="ECO:0000313" key="2">
    <source>
        <dbReference type="Proteomes" id="UP000805649"/>
    </source>
</evidence>
<organism evidence="1 2">
    <name type="scientific">Colletotrichum truncatum</name>
    <name type="common">Anthracnose fungus</name>
    <name type="synonym">Colletotrichum capsici</name>
    <dbReference type="NCBI Taxonomy" id="5467"/>
    <lineage>
        <taxon>Eukaryota</taxon>
        <taxon>Fungi</taxon>
        <taxon>Dikarya</taxon>
        <taxon>Ascomycota</taxon>
        <taxon>Pezizomycotina</taxon>
        <taxon>Sordariomycetes</taxon>
        <taxon>Hypocreomycetidae</taxon>
        <taxon>Glomerellales</taxon>
        <taxon>Glomerellaceae</taxon>
        <taxon>Colletotrichum</taxon>
        <taxon>Colletotrichum truncatum species complex</taxon>
    </lineage>
</organism>
<gene>
    <name evidence="1" type="ORF">CTRU02_210645</name>
</gene>
<sequence length="411" mass="46797">MSGRRDRGTTVITAEERVRRATEAKTNIREAVAFTPALLGRVHTRIDSNAFRRCISDNAIYQSLCNSLKDKNLPERERRPDLVDFLALEAIIPVQYGGEYNRVLKDLYIRCNTENWAEKAVLDANHDWYQDRIGDAKNFIRSMIKKVDSQLLEIILEDIETNFWREKVQDNVLYKKVTVKMLEKRQLSQRDVLTMVAINGGKYPTELFRHLVVKQNSEMLNYGNNLHAQHDLYDDQEYQGSAAQAIIPGNAPLTQSIAQSGPAIDGIIELEAIAEAMQNKHKSREVRKKLQELKELLKDDYPAINAVQSGRVHKPSGSGTQPSRLGSRARQMSSDTRDRGLFVNQAERYFSDNDEHEGTAQKPQATREMKDDEQAKHRQGPLGQLGTPVIKKEPSSHDEYLFLSRTSAASY</sequence>
<keyword evidence="2" id="KW-1185">Reference proteome</keyword>
<protein>
    <submittedName>
        <fullName evidence="1">Uncharacterized protein</fullName>
    </submittedName>
</protein>
<proteinExistence type="predicted"/>
<comment type="caution">
    <text evidence="1">The sequence shown here is derived from an EMBL/GenBank/DDBJ whole genome shotgun (WGS) entry which is preliminary data.</text>
</comment>
<name>A0ACC3YQV1_COLTU</name>
<accession>A0ACC3YQV1</accession>
<dbReference type="EMBL" id="VUJX02000007">
    <property type="protein sequence ID" value="KAL0933846.1"/>
    <property type="molecule type" value="Genomic_DNA"/>
</dbReference>
<dbReference type="Proteomes" id="UP000805649">
    <property type="component" value="Unassembled WGS sequence"/>
</dbReference>